<keyword evidence="1" id="KW-0812">Transmembrane</keyword>
<name>A0A3G9JNB8_9FIRM</name>
<evidence type="ECO:0000256" key="1">
    <source>
        <dbReference type="SAM" id="Phobius"/>
    </source>
</evidence>
<evidence type="ECO:0000313" key="3">
    <source>
        <dbReference type="Proteomes" id="UP000268059"/>
    </source>
</evidence>
<dbReference type="InParanoid" id="A0A3G9JNB8"/>
<dbReference type="RefSeq" id="WP_125118644.1">
    <property type="nucleotide sequence ID" value="NZ_AP019309.1"/>
</dbReference>
<reference evidence="2 3" key="1">
    <citation type="submission" date="2018-11" db="EMBL/GenBank/DDBJ databases">
        <title>Novel Erysipelotrichaceae bacterium isolated from small intestine of a swine.</title>
        <authorList>
            <person name="Kim J.S."/>
            <person name="Choe H."/>
            <person name="Lee Y.R."/>
            <person name="Kim K.M."/>
            <person name="Park D.S."/>
        </authorList>
    </citation>
    <scope>NUCLEOTIDE SEQUENCE [LARGE SCALE GENOMIC DNA]</scope>
    <source>
        <strain evidence="2 3">SG0102</strain>
    </source>
</reference>
<accession>A0A3G9JNB8</accession>
<dbReference type="Proteomes" id="UP000268059">
    <property type="component" value="Chromosome"/>
</dbReference>
<dbReference type="AlphaFoldDB" id="A0A3G9JNB8"/>
<keyword evidence="1" id="KW-1133">Transmembrane helix</keyword>
<keyword evidence="1" id="KW-0472">Membrane</keyword>
<gene>
    <name evidence="2" type="ORF">SG0102_06520</name>
</gene>
<feature type="transmembrane region" description="Helical" evidence="1">
    <location>
        <begin position="50"/>
        <end position="69"/>
    </location>
</feature>
<feature type="transmembrane region" description="Helical" evidence="1">
    <location>
        <begin position="89"/>
        <end position="106"/>
    </location>
</feature>
<dbReference type="EMBL" id="AP019309">
    <property type="protein sequence ID" value="BBH25718.1"/>
    <property type="molecule type" value="Genomic_DNA"/>
</dbReference>
<dbReference type="KEGG" id="ebm:SG0102_06520"/>
<dbReference type="OrthoDB" id="1654119at2"/>
<proteinExistence type="predicted"/>
<keyword evidence="3" id="KW-1185">Reference proteome</keyword>
<organism evidence="2 3">
    <name type="scientific">Intestinibaculum porci</name>
    <dbReference type="NCBI Taxonomy" id="2487118"/>
    <lineage>
        <taxon>Bacteria</taxon>
        <taxon>Bacillati</taxon>
        <taxon>Bacillota</taxon>
        <taxon>Erysipelotrichia</taxon>
        <taxon>Erysipelotrichales</taxon>
        <taxon>Erysipelotrichaceae</taxon>
        <taxon>Intestinibaculum</taxon>
    </lineage>
</organism>
<evidence type="ECO:0000313" key="2">
    <source>
        <dbReference type="EMBL" id="BBH25718.1"/>
    </source>
</evidence>
<sequence>MATKIPKRERKKNKQITKQEKDSFLLSLATSMIAAYIVLSFIKASLAHHYLIHLYVDSAVAVVALVIFLMQFKYQRSLYKTYHNSRTPMLITIASIAIGLVCVIIAYQTIDFSAVVLLIGLIATKKIAEKEWSK</sequence>
<feature type="transmembrane region" description="Helical" evidence="1">
    <location>
        <begin position="24"/>
        <end position="44"/>
    </location>
</feature>
<protein>
    <submittedName>
        <fullName evidence="2">Uncharacterized protein</fullName>
    </submittedName>
</protein>